<dbReference type="RefSeq" id="WP_129219705.1">
    <property type="nucleotide sequence ID" value="NZ_QYBC01000010.1"/>
</dbReference>
<keyword evidence="2" id="KW-0560">Oxidoreductase</keyword>
<dbReference type="SUPFAM" id="SSF51735">
    <property type="entry name" value="NAD(P)-binding Rossmann-fold domains"/>
    <property type="match status" value="1"/>
</dbReference>
<gene>
    <name evidence="4" type="ORF">D3272_13400</name>
</gene>
<dbReference type="Pfam" id="PF08240">
    <property type="entry name" value="ADH_N"/>
    <property type="match status" value="1"/>
</dbReference>
<dbReference type="InterPro" id="IPR011032">
    <property type="entry name" value="GroES-like_sf"/>
</dbReference>
<evidence type="ECO:0000256" key="1">
    <source>
        <dbReference type="ARBA" id="ARBA00022857"/>
    </source>
</evidence>
<dbReference type="PANTHER" id="PTHR48106">
    <property type="entry name" value="QUINONE OXIDOREDUCTASE PIG3-RELATED"/>
    <property type="match status" value="1"/>
</dbReference>
<dbReference type="InterPro" id="IPR013154">
    <property type="entry name" value="ADH-like_N"/>
</dbReference>
<dbReference type="InterPro" id="IPR036291">
    <property type="entry name" value="NAD(P)-bd_dom_sf"/>
</dbReference>
<dbReference type="Gene3D" id="3.90.180.10">
    <property type="entry name" value="Medium-chain alcohol dehydrogenases, catalytic domain"/>
    <property type="match status" value="1"/>
</dbReference>
<reference evidence="4 5" key="2">
    <citation type="submission" date="2019-02" db="EMBL/GenBank/DDBJ databases">
        <title>'Lichenibacterium ramalinii' gen. nov. sp. nov., 'Lichenibacterium minor' gen. nov. sp. nov.</title>
        <authorList>
            <person name="Pankratov T."/>
        </authorList>
    </citation>
    <scope>NUCLEOTIDE SEQUENCE [LARGE SCALE GENOMIC DNA]</scope>
    <source>
        <strain evidence="4 5">RmlP001</strain>
    </source>
</reference>
<dbReference type="CDD" id="cd05286">
    <property type="entry name" value="QOR2"/>
    <property type="match status" value="1"/>
</dbReference>
<proteinExistence type="predicted"/>
<dbReference type="GO" id="GO:0070402">
    <property type="term" value="F:NADPH binding"/>
    <property type="evidence" value="ECO:0007669"/>
    <property type="project" value="TreeGrafter"/>
</dbReference>
<accession>A0A4Q2RB83</accession>
<evidence type="ECO:0000259" key="3">
    <source>
        <dbReference type="SMART" id="SM00829"/>
    </source>
</evidence>
<dbReference type="SMART" id="SM00829">
    <property type="entry name" value="PKS_ER"/>
    <property type="match status" value="1"/>
</dbReference>
<feature type="domain" description="Enoyl reductase (ER)" evidence="3">
    <location>
        <begin position="11"/>
        <end position="319"/>
    </location>
</feature>
<dbReference type="GO" id="GO:0005829">
    <property type="term" value="C:cytosol"/>
    <property type="evidence" value="ECO:0007669"/>
    <property type="project" value="TreeGrafter"/>
</dbReference>
<dbReference type="SUPFAM" id="SSF50129">
    <property type="entry name" value="GroES-like"/>
    <property type="match status" value="1"/>
</dbReference>
<keyword evidence="5" id="KW-1185">Reference proteome</keyword>
<keyword evidence="1" id="KW-0521">NADP</keyword>
<dbReference type="Proteomes" id="UP000289411">
    <property type="component" value="Unassembled WGS sequence"/>
</dbReference>
<dbReference type="OrthoDB" id="9805883at2"/>
<evidence type="ECO:0000313" key="5">
    <source>
        <dbReference type="Proteomes" id="UP000289411"/>
    </source>
</evidence>
<dbReference type="GO" id="GO:0003960">
    <property type="term" value="F:quinone reductase (NADPH) activity"/>
    <property type="evidence" value="ECO:0007669"/>
    <property type="project" value="InterPro"/>
</dbReference>
<dbReference type="InterPro" id="IPR013149">
    <property type="entry name" value="ADH-like_C"/>
</dbReference>
<evidence type="ECO:0000313" key="4">
    <source>
        <dbReference type="EMBL" id="RYB04430.1"/>
    </source>
</evidence>
<dbReference type="InterPro" id="IPR020843">
    <property type="entry name" value="ER"/>
</dbReference>
<dbReference type="GO" id="GO:0035925">
    <property type="term" value="F:mRNA 3'-UTR AU-rich region binding"/>
    <property type="evidence" value="ECO:0007669"/>
    <property type="project" value="TreeGrafter"/>
</dbReference>
<comment type="caution">
    <text evidence="4">The sequence shown here is derived from an EMBL/GenBank/DDBJ whole genome shotgun (WGS) entry which is preliminary data.</text>
</comment>
<dbReference type="EMBL" id="QYBC01000010">
    <property type="protein sequence ID" value="RYB04430.1"/>
    <property type="molecule type" value="Genomic_DNA"/>
</dbReference>
<dbReference type="Pfam" id="PF00107">
    <property type="entry name" value="ADH_zinc_N"/>
    <property type="match status" value="1"/>
</dbReference>
<dbReference type="PANTHER" id="PTHR48106:SF13">
    <property type="entry name" value="QUINONE OXIDOREDUCTASE-RELATED"/>
    <property type="match status" value="1"/>
</dbReference>
<reference evidence="4 5" key="1">
    <citation type="submission" date="2018-09" db="EMBL/GenBank/DDBJ databases">
        <authorList>
            <person name="Grouzdev D.S."/>
            <person name="Krutkina M.S."/>
        </authorList>
    </citation>
    <scope>NUCLEOTIDE SEQUENCE [LARGE SCALE GENOMIC DNA]</scope>
    <source>
        <strain evidence="4 5">RmlP001</strain>
    </source>
</reference>
<organism evidence="4 5">
    <name type="scientific">Lichenibacterium ramalinae</name>
    <dbReference type="NCBI Taxonomy" id="2316527"/>
    <lineage>
        <taxon>Bacteria</taxon>
        <taxon>Pseudomonadati</taxon>
        <taxon>Pseudomonadota</taxon>
        <taxon>Alphaproteobacteria</taxon>
        <taxon>Hyphomicrobiales</taxon>
        <taxon>Lichenihabitantaceae</taxon>
        <taxon>Lichenibacterium</taxon>
    </lineage>
</organism>
<name>A0A4Q2RB83_9HYPH</name>
<dbReference type="InterPro" id="IPR047618">
    <property type="entry name" value="QOR-like"/>
</dbReference>
<evidence type="ECO:0000256" key="2">
    <source>
        <dbReference type="ARBA" id="ARBA00023002"/>
    </source>
</evidence>
<dbReference type="Gene3D" id="3.40.50.720">
    <property type="entry name" value="NAD(P)-binding Rossmann-like Domain"/>
    <property type="match status" value="1"/>
</dbReference>
<dbReference type="AlphaFoldDB" id="A0A4Q2RB83"/>
<sequence length="321" mass="33983">MAHRIRIHLTGGPEVLRYEDYDVGEPGPGQVRLAQEAAGVNFVDTQFRDGIYDAKLPLTLGVEGAGIVDAIGPGVTEFAVGDRVGYWLAFGSYADMRLVEADKLVRLPIGLSSEQAAASLTKGLSAWAMVKRAHVVQPGETVLVQAAAGGVGSFAASWAQALGAKVIATVGTPEKAAWLRERGIETVLDAGDPDLAARIFGMTDGRGADVVYELIGAATFDRSIAALRPGGDLVHFGNASGAPGVDLAALADRSIVYTRPNTADFVNSRVVLKQASDDLWSAFETRVLAPHPVTRYPLREARRAHEDIGARRVVGSIILTM</sequence>
<protein>
    <submittedName>
        <fullName evidence="4">Quinone oxidoreductase</fullName>
    </submittedName>
</protein>